<evidence type="ECO:0000256" key="5">
    <source>
        <dbReference type="ARBA" id="ARBA00022723"/>
    </source>
</evidence>
<dbReference type="GO" id="GO:0046872">
    <property type="term" value="F:metal ion binding"/>
    <property type="evidence" value="ECO:0007669"/>
    <property type="project" value="UniProtKB-KW"/>
</dbReference>
<feature type="domain" description="Ubiquitin/SUMO-activating enzyme ubiquitin-like" evidence="19">
    <location>
        <begin position="445"/>
        <end position="530"/>
    </location>
</feature>
<feature type="compositionally biased region" description="Acidic residues" evidence="16">
    <location>
        <begin position="619"/>
        <end position="628"/>
    </location>
</feature>
<evidence type="ECO:0000256" key="8">
    <source>
        <dbReference type="ARBA" id="ARBA00022833"/>
    </source>
</evidence>
<proteinExistence type="inferred from homology"/>
<dbReference type="InterPro" id="IPR028077">
    <property type="entry name" value="UAE_UbL_dom"/>
</dbReference>
<dbReference type="InterPro" id="IPR023318">
    <property type="entry name" value="Ub_act_enz_dom_a_sf"/>
</dbReference>
<evidence type="ECO:0000256" key="13">
    <source>
        <dbReference type="PIRSR" id="PIRSR039133-2"/>
    </source>
</evidence>
<name>A0A0K2VI37_LEPSM</name>
<dbReference type="Pfam" id="PF00899">
    <property type="entry name" value="ThiF"/>
    <property type="match status" value="1"/>
</dbReference>
<evidence type="ECO:0000256" key="3">
    <source>
        <dbReference type="ARBA" id="ARBA00005673"/>
    </source>
</evidence>
<protein>
    <recommendedName>
        <fullName evidence="11">SUMO-activating enzyme subunit</fullName>
    </recommendedName>
</protein>
<keyword evidence="7 11" id="KW-0833">Ubl conjugation pathway</keyword>
<evidence type="ECO:0000259" key="18">
    <source>
        <dbReference type="Pfam" id="PF10585"/>
    </source>
</evidence>
<evidence type="ECO:0000256" key="6">
    <source>
        <dbReference type="ARBA" id="ARBA00022741"/>
    </source>
</evidence>
<evidence type="ECO:0000256" key="10">
    <source>
        <dbReference type="ARBA" id="ARBA00023242"/>
    </source>
</evidence>
<feature type="compositionally biased region" description="Low complexity" evidence="16">
    <location>
        <begin position="587"/>
        <end position="596"/>
    </location>
</feature>
<feature type="binding site" evidence="14">
    <location>
        <position position="436"/>
    </location>
    <ligand>
        <name>Zn(2+)</name>
        <dbReference type="ChEBI" id="CHEBI:29105"/>
    </ligand>
</feature>
<comment type="similarity">
    <text evidence="3 11">Belongs to the ubiquitin-activating E1 family.</text>
</comment>
<feature type="compositionally biased region" description="Polar residues" evidence="16">
    <location>
        <begin position="546"/>
        <end position="574"/>
    </location>
</feature>
<feature type="domain" description="Ubiquitin-activating enzyme SCCH" evidence="18">
    <location>
        <begin position="288"/>
        <end position="369"/>
    </location>
</feature>
<dbReference type="Pfam" id="PF10585">
    <property type="entry name" value="UBA_E1_SCCH"/>
    <property type="match status" value="1"/>
</dbReference>
<keyword evidence="9 11" id="KW-0067">ATP-binding</keyword>
<evidence type="ECO:0000256" key="12">
    <source>
        <dbReference type="PIRSR" id="PIRSR039133-1"/>
    </source>
</evidence>
<organism evidence="20">
    <name type="scientific">Lepeophtheirus salmonis</name>
    <name type="common">Salmon louse</name>
    <name type="synonym">Caligus salmonis</name>
    <dbReference type="NCBI Taxonomy" id="72036"/>
    <lineage>
        <taxon>Eukaryota</taxon>
        <taxon>Metazoa</taxon>
        <taxon>Ecdysozoa</taxon>
        <taxon>Arthropoda</taxon>
        <taxon>Crustacea</taxon>
        <taxon>Multicrustacea</taxon>
        <taxon>Hexanauplia</taxon>
        <taxon>Copepoda</taxon>
        <taxon>Siphonostomatoida</taxon>
        <taxon>Caligidae</taxon>
        <taxon>Lepeophtheirus</taxon>
    </lineage>
</organism>
<feature type="binding site" evidence="14">
    <location>
        <position position="160"/>
    </location>
    <ligand>
        <name>Zn(2+)</name>
        <dbReference type="ChEBI" id="CHEBI:29105"/>
    </ligand>
</feature>
<dbReference type="SUPFAM" id="SSF69572">
    <property type="entry name" value="Activating enzymes of the ubiquitin-like proteins"/>
    <property type="match status" value="1"/>
</dbReference>
<reference evidence="20" key="1">
    <citation type="submission" date="2014-05" db="EMBL/GenBank/DDBJ databases">
        <authorList>
            <person name="Chronopoulou M."/>
        </authorList>
    </citation>
    <scope>NUCLEOTIDE SEQUENCE</scope>
    <source>
        <tissue evidence="20">Whole organism</tissue>
    </source>
</reference>
<dbReference type="InterPro" id="IPR030661">
    <property type="entry name" value="Uba2"/>
</dbReference>
<feature type="region of interest" description="Disordered" evidence="16">
    <location>
        <begin position="204"/>
        <end position="225"/>
    </location>
</feature>
<dbReference type="EMBL" id="HACA01032501">
    <property type="protein sequence ID" value="CDW49862.1"/>
    <property type="molecule type" value="Transcribed_RNA"/>
</dbReference>
<dbReference type="GO" id="GO:0016925">
    <property type="term" value="P:protein sumoylation"/>
    <property type="evidence" value="ECO:0007669"/>
    <property type="project" value="UniProtKB-UniRule"/>
</dbReference>
<keyword evidence="4" id="KW-0808">Transferase</keyword>
<evidence type="ECO:0000259" key="19">
    <source>
        <dbReference type="Pfam" id="PF14732"/>
    </source>
</evidence>
<feature type="binding site" evidence="14">
    <location>
        <position position="163"/>
    </location>
    <ligand>
        <name>Zn(2+)</name>
        <dbReference type="ChEBI" id="CHEBI:29105"/>
    </ligand>
</feature>
<keyword evidence="10" id="KW-0539">Nucleus</keyword>
<dbReference type="PIRSF" id="PIRSF039133">
    <property type="entry name" value="SUMO_E1B"/>
    <property type="match status" value="1"/>
</dbReference>
<evidence type="ECO:0000313" key="20">
    <source>
        <dbReference type="EMBL" id="CDW49862.1"/>
    </source>
</evidence>
<feature type="binding site" evidence="13">
    <location>
        <begin position="97"/>
        <end position="98"/>
    </location>
    <ligand>
        <name>ATP</name>
        <dbReference type="ChEBI" id="CHEBI:30616"/>
    </ligand>
</feature>
<evidence type="ECO:0000256" key="7">
    <source>
        <dbReference type="ARBA" id="ARBA00022786"/>
    </source>
</evidence>
<dbReference type="InterPro" id="IPR035985">
    <property type="entry name" value="Ubiquitin-activating_enz"/>
</dbReference>
<evidence type="ECO:0000256" key="1">
    <source>
        <dbReference type="ARBA" id="ARBA00004123"/>
    </source>
</evidence>
<feature type="region of interest" description="Disordered" evidence="16">
    <location>
        <begin position="546"/>
        <end position="628"/>
    </location>
</feature>
<dbReference type="GO" id="GO:0005737">
    <property type="term" value="C:cytoplasm"/>
    <property type="evidence" value="ECO:0007669"/>
    <property type="project" value="TreeGrafter"/>
</dbReference>
<evidence type="ECO:0000256" key="15">
    <source>
        <dbReference type="PROSITE-ProRule" id="PRU10132"/>
    </source>
</evidence>
<dbReference type="FunFam" id="1.10.10.520:FF:000002">
    <property type="entry name" value="SUMO-activating enzyme subunit 2"/>
    <property type="match status" value="1"/>
</dbReference>
<keyword evidence="5 11" id="KW-0479">Metal-binding</keyword>
<feature type="compositionally biased region" description="Acidic residues" evidence="16">
    <location>
        <begin position="204"/>
        <end position="216"/>
    </location>
</feature>
<gene>
    <name evidence="20" type="primary">uba2</name>
</gene>
<dbReference type="CDD" id="cd01489">
    <property type="entry name" value="Uba2_SUMO"/>
    <property type="match status" value="1"/>
</dbReference>
<dbReference type="Gene3D" id="1.10.10.520">
    <property type="entry name" value="Ubiquitin activating enzymes (Uba3). Chain: B, domain 2"/>
    <property type="match status" value="1"/>
</dbReference>
<dbReference type="GO" id="GO:0016740">
    <property type="term" value="F:transferase activity"/>
    <property type="evidence" value="ECO:0007669"/>
    <property type="project" value="UniProtKB-KW"/>
</dbReference>
<dbReference type="FunFam" id="3.50.50.80:FF:000002">
    <property type="entry name" value="SUMO-activating enzyme subunit 2"/>
    <property type="match status" value="1"/>
</dbReference>
<evidence type="ECO:0000256" key="4">
    <source>
        <dbReference type="ARBA" id="ARBA00022679"/>
    </source>
</evidence>
<evidence type="ECO:0000256" key="11">
    <source>
        <dbReference type="PIRNR" id="PIRNR039133"/>
    </source>
</evidence>
<keyword evidence="8 11" id="KW-0862">Zinc</keyword>
<accession>A0A0K2VI37</accession>
<dbReference type="GO" id="GO:0019948">
    <property type="term" value="F:SUMO activating enzyme activity"/>
    <property type="evidence" value="ECO:0007669"/>
    <property type="project" value="UniProtKB-UniRule"/>
</dbReference>
<evidence type="ECO:0000256" key="9">
    <source>
        <dbReference type="ARBA" id="ARBA00022840"/>
    </source>
</evidence>
<feature type="binding site" evidence="14">
    <location>
        <position position="433"/>
    </location>
    <ligand>
        <name>Zn(2+)</name>
        <dbReference type="ChEBI" id="CHEBI:29105"/>
    </ligand>
</feature>
<dbReference type="PANTHER" id="PTHR10953">
    <property type="entry name" value="UBIQUITIN-ACTIVATING ENZYME E1"/>
    <property type="match status" value="1"/>
</dbReference>
<dbReference type="UniPathway" id="UPA00886"/>
<dbReference type="Pfam" id="PF14732">
    <property type="entry name" value="UAE_UbL"/>
    <property type="match status" value="1"/>
</dbReference>
<feature type="binding site" evidence="13">
    <location>
        <position position="50"/>
    </location>
    <ligand>
        <name>ATP</name>
        <dbReference type="ChEBI" id="CHEBI:30616"/>
    </ligand>
</feature>
<dbReference type="AlphaFoldDB" id="A0A0K2VI37"/>
<dbReference type="InterPro" id="IPR019572">
    <property type="entry name" value="UBA_E1_SCCH"/>
</dbReference>
<comment type="subunit">
    <text evidence="11">Heterodimer.</text>
</comment>
<keyword evidence="6 11" id="KW-0547">Nucleotide-binding</keyword>
<evidence type="ECO:0000259" key="17">
    <source>
        <dbReference type="Pfam" id="PF00899"/>
    </source>
</evidence>
<evidence type="ECO:0000256" key="14">
    <source>
        <dbReference type="PIRSR" id="PIRSR039133-3"/>
    </source>
</evidence>
<dbReference type="Gene3D" id="3.50.50.80">
    <property type="entry name" value="Ubiquitin-activating enzyme E1, inactive adenylation domain, subdomain 1"/>
    <property type="match status" value="1"/>
</dbReference>
<dbReference type="InterPro" id="IPR042449">
    <property type="entry name" value="Ub-E1_IAD_1"/>
</dbReference>
<comment type="pathway">
    <text evidence="2 11">Protein modification; protein sumoylation.</text>
</comment>
<dbReference type="InterPro" id="IPR033127">
    <property type="entry name" value="UBQ-activ_enz_E1_Cys_AS"/>
</dbReference>
<dbReference type="FunFam" id="3.40.50.720:FF:000618">
    <property type="entry name" value="SUMO-activating enzyme subunit 2"/>
    <property type="match status" value="1"/>
</dbReference>
<comment type="subcellular location">
    <subcellularLocation>
        <location evidence="1">Nucleus</location>
    </subcellularLocation>
</comment>
<feature type="domain" description="THIF-type NAD/FAD binding fold" evidence="17">
    <location>
        <begin position="9"/>
        <end position="404"/>
    </location>
</feature>
<evidence type="ECO:0000256" key="16">
    <source>
        <dbReference type="SAM" id="MobiDB-lite"/>
    </source>
</evidence>
<dbReference type="OrthoDB" id="10255449at2759"/>
<feature type="binding site" evidence="13">
    <location>
        <begin position="26"/>
        <end position="31"/>
    </location>
    <ligand>
        <name>ATP</name>
        <dbReference type="ChEBI" id="CHEBI:30616"/>
    </ligand>
</feature>
<sequence length="628" mass="69649">MATEIKGIFEDSLAEKIKSSKILVVGAGGIGCELLKNIVLVGFANIEVIDLDTIDVTNLNRQFLFQKRHVGKSKSTVARESALKFNPDVNIKSYHDSILNPDYGVSFYKKFALVLNALDNNTARNHVNRMCLASGIPLVESGTAGYLGQVSVIKKGDTECFECQPKPRQKTFPGCTIRNTPSEPIHCIVWAKHLFNQLFGEHDADEDVSPDREDPEAAMGDAGKVREDGNVERISTRQWAQDCDYDTPKIFNKLFNDDIQYLLTMDKLWSKRTPPTPLNWKALPVDDKNGQNGNSNNGIKDQAVWSMKQCAEVLGKSINTLKKQFKACSEGDHLVWDKDDDAAMDFVTACANIRSHIFSIQQKSRFDVKSMAGNIIPAIATTNAVIAGCIVMEAIKILNDDFESCRTVYFGSKKRICNRVLNPCLLAKPNPKCYVCAERPEASIKLNLKTTTVKQFEERILKKAFSMIAPDAEIEGRGVIFISSEAGEMECNNDKTLNELGVLDGTIISCDDFMQEYNLKLVLYHSDELEEGVDYVLVSGDLSQLQGQKAEPSTSEDSSTKTQEQSCSKNNNENPESEDKIDIVFDSSESNASSGSALKRPAEEKVEGQTPKKIKSASEEDNDVIELE</sequence>
<dbReference type="PANTHER" id="PTHR10953:SF5">
    <property type="entry name" value="SUMO-ACTIVATING ENZYME SUBUNIT 2"/>
    <property type="match status" value="1"/>
</dbReference>
<dbReference type="PROSITE" id="PS00865">
    <property type="entry name" value="UBIQUITIN_ACTIVAT_2"/>
    <property type="match status" value="1"/>
</dbReference>
<dbReference type="InterPro" id="IPR000594">
    <property type="entry name" value="ThiF_NAD_FAD-bd"/>
</dbReference>
<dbReference type="PROSITE" id="PS51257">
    <property type="entry name" value="PROKAR_LIPOPROTEIN"/>
    <property type="match status" value="1"/>
</dbReference>
<feature type="binding site" evidence="13">
    <location>
        <position position="74"/>
    </location>
    <ligand>
        <name>ATP</name>
        <dbReference type="ChEBI" id="CHEBI:30616"/>
    </ligand>
</feature>
<feature type="active site" description="Glycyl thioester intermediate" evidence="12 15">
    <location>
        <position position="175"/>
    </location>
</feature>
<dbReference type="GO" id="GO:0031510">
    <property type="term" value="C:SUMO activating enzyme complex"/>
    <property type="evidence" value="ECO:0007669"/>
    <property type="project" value="UniProtKB-UniRule"/>
</dbReference>
<dbReference type="GO" id="GO:0005524">
    <property type="term" value="F:ATP binding"/>
    <property type="evidence" value="ECO:0007669"/>
    <property type="project" value="UniProtKB-UniRule"/>
</dbReference>
<dbReference type="Gene3D" id="3.10.290.20">
    <property type="entry name" value="Ubiquitin-like 2 activating enzyme e1b. Chain: B, domain 3"/>
    <property type="match status" value="1"/>
</dbReference>
<dbReference type="InterPro" id="IPR045886">
    <property type="entry name" value="ThiF/MoeB/HesA"/>
</dbReference>
<feature type="binding site" evidence="13">
    <location>
        <begin position="119"/>
        <end position="124"/>
    </location>
    <ligand>
        <name>ATP</name>
        <dbReference type="ChEBI" id="CHEBI:30616"/>
    </ligand>
</feature>
<feature type="binding site" evidence="13">
    <location>
        <begin position="58"/>
        <end position="61"/>
    </location>
    <ligand>
        <name>ATP</name>
        <dbReference type="ChEBI" id="CHEBI:30616"/>
    </ligand>
</feature>
<evidence type="ECO:0000256" key="2">
    <source>
        <dbReference type="ARBA" id="ARBA00004718"/>
    </source>
</evidence>